<proteinExistence type="predicted"/>
<protein>
    <submittedName>
        <fullName evidence="1">DUF2196 domain-containing protein</fullName>
    </submittedName>
</protein>
<organism evidence="1 2">
    <name type="scientific">Bacillus thuringiensis</name>
    <dbReference type="NCBI Taxonomy" id="1428"/>
    <lineage>
        <taxon>Bacteria</taxon>
        <taxon>Bacillati</taxon>
        <taxon>Bacillota</taxon>
        <taxon>Bacilli</taxon>
        <taxon>Bacillales</taxon>
        <taxon>Bacillaceae</taxon>
        <taxon>Bacillus</taxon>
        <taxon>Bacillus cereus group</taxon>
    </lineage>
</organism>
<dbReference type="Proteomes" id="UP000269847">
    <property type="component" value="Chromosome"/>
</dbReference>
<sequence>MYRMENMAASFYIIYMLIIFSFRYSNSYQKLAFISKTVSGVVKEILTNTETHTYGIKVRLQNVQIGRV</sequence>
<evidence type="ECO:0000313" key="2">
    <source>
        <dbReference type="Proteomes" id="UP000269847"/>
    </source>
</evidence>
<gene>
    <name evidence="1" type="ORF">D7J84_15040</name>
</gene>
<name>A0A9W3YIC4_BACTU</name>
<dbReference type="AlphaFoldDB" id="A0A9W3YIC4"/>
<dbReference type="InterPro" id="IPR019240">
    <property type="entry name" value="DUF2196"/>
</dbReference>
<evidence type="ECO:0000313" key="1">
    <source>
        <dbReference type="EMBL" id="AYF82369.1"/>
    </source>
</evidence>
<reference evidence="1 2" key="1">
    <citation type="submission" date="2018-09" db="EMBL/GenBank/DDBJ databases">
        <title>Complete genome of Bacillus thuringiensis strain QZL38.</title>
        <authorList>
            <person name="Song F."/>
        </authorList>
    </citation>
    <scope>NUCLEOTIDE SEQUENCE [LARGE SCALE GENOMIC DNA]</scope>
    <source>
        <strain evidence="1 2">QZL38</strain>
    </source>
</reference>
<dbReference type="EMBL" id="CP032608">
    <property type="protein sequence ID" value="AYF82369.1"/>
    <property type="molecule type" value="Genomic_DNA"/>
</dbReference>
<dbReference type="Pfam" id="PF09962">
    <property type="entry name" value="DUF2196"/>
    <property type="match status" value="1"/>
</dbReference>
<accession>A0A9W3YIC4</accession>